<sequence>MCVVDSTAKLQTGQKMNGMPIPRSEMFSLVGNESKKTFHANTFTLIGRTLTHRVVTSPLGRYLSSIRFREDLTENNHEPSKLQLHRSAIFGSTKVSTFEHNKL</sequence>
<reference evidence="1" key="1">
    <citation type="journal article" date="2022" name="Int. J. Mol. Sci.">
        <title>Draft Genome of Tanacetum Coccineum: Genomic Comparison of Closely Related Tanacetum-Family Plants.</title>
        <authorList>
            <person name="Yamashiro T."/>
            <person name="Shiraishi A."/>
            <person name="Nakayama K."/>
            <person name="Satake H."/>
        </authorList>
    </citation>
    <scope>NUCLEOTIDE SEQUENCE</scope>
</reference>
<comment type="caution">
    <text evidence="1">The sequence shown here is derived from an EMBL/GenBank/DDBJ whole genome shotgun (WGS) entry which is preliminary data.</text>
</comment>
<evidence type="ECO:0000313" key="1">
    <source>
        <dbReference type="EMBL" id="GJT63703.1"/>
    </source>
</evidence>
<reference evidence="1" key="2">
    <citation type="submission" date="2022-01" db="EMBL/GenBank/DDBJ databases">
        <authorList>
            <person name="Yamashiro T."/>
            <person name="Shiraishi A."/>
            <person name="Satake H."/>
            <person name="Nakayama K."/>
        </authorList>
    </citation>
    <scope>NUCLEOTIDE SEQUENCE</scope>
</reference>
<dbReference type="Proteomes" id="UP001151760">
    <property type="component" value="Unassembled WGS sequence"/>
</dbReference>
<protein>
    <submittedName>
        <fullName evidence="1">Uncharacterized protein</fullName>
    </submittedName>
</protein>
<evidence type="ECO:0000313" key="2">
    <source>
        <dbReference type="Proteomes" id="UP001151760"/>
    </source>
</evidence>
<keyword evidence="2" id="KW-1185">Reference proteome</keyword>
<accession>A0ABQ5FK31</accession>
<dbReference type="EMBL" id="BQNB010017482">
    <property type="protein sequence ID" value="GJT63703.1"/>
    <property type="molecule type" value="Genomic_DNA"/>
</dbReference>
<organism evidence="1 2">
    <name type="scientific">Tanacetum coccineum</name>
    <dbReference type="NCBI Taxonomy" id="301880"/>
    <lineage>
        <taxon>Eukaryota</taxon>
        <taxon>Viridiplantae</taxon>
        <taxon>Streptophyta</taxon>
        <taxon>Embryophyta</taxon>
        <taxon>Tracheophyta</taxon>
        <taxon>Spermatophyta</taxon>
        <taxon>Magnoliopsida</taxon>
        <taxon>eudicotyledons</taxon>
        <taxon>Gunneridae</taxon>
        <taxon>Pentapetalae</taxon>
        <taxon>asterids</taxon>
        <taxon>campanulids</taxon>
        <taxon>Asterales</taxon>
        <taxon>Asteraceae</taxon>
        <taxon>Asteroideae</taxon>
        <taxon>Anthemideae</taxon>
        <taxon>Anthemidinae</taxon>
        <taxon>Tanacetum</taxon>
    </lineage>
</organism>
<name>A0ABQ5FK31_9ASTR</name>
<gene>
    <name evidence="1" type="ORF">Tco_1015183</name>
</gene>
<proteinExistence type="predicted"/>